<comment type="caution">
    <text evidence="2">The sequence shown here is derived from an EMBL/GenBank/DDBJ whole genome shotgun (WGS) entry which is preliminary data.</text>
</comment>
<dbReference type="InterPro" id="IPR025474">
    <property type="entry name" value="DUF4325"/>
</dbReference>
<evidence type="ECO:0000313" key="3">
    <source>
        <dbReference type="Proteomes" id="UP000092093"/>
    </source>
</evidence>
<dbReference type="Proteomes" id="UP000092093">
    <property type="component" value="Unassembled WGS sequence"/>
</dbReference>
<sequence length="115" mass="13107">MIHKIYNMVGEYATTADDGQELYEIIHPCLLGGEAVQLDFKGVKVFSSPFMNFAFGQLLKDISPEKVNQLMEFIALNDDGWDVLEYVMTKAKRYYSDEKYRTAVDAVITDMATSF</sequence>
<organism evidence="2 3">
    <name type="scientific">Aphanizomenon flos-aquae WA102</name>
    <dbReference type="NCBI Taxonomy" id="1710896"/>
    <lineage>
        <taxon>Bacteria</taxon>
        <taxon>Bacillati</taxon>
        <taxon>Cyanobacteriota</taxon>
        <taxon>Cyanophyceae</taxon>
        <taxon>Nostocales</taxon>
        <taxon>Aphanizomenonaceae</taxon>
        <taxon>Aphanizomenon</taxon>
    </lineage>
</organism>
<dbReference type="Pfam" id="PF14213">
    <property type="entry name" value="DUF4325"/>
    <property type="match status" value="1"/>
</dbReference>
<accession>A0A1B7X2P5</accession>
<dbReference type="PATRIC" id="fig|1710896.3.peg.422"/>
<reference evidence="2 3" key="1">
    <citation type="submission" date="2015-09" db="EMBL/GenBank/DDBJ databases">
        <title>Aphanizomenon flos-aquae WA102.</title>
        <authorList>
            <person name="Driscoll C."/>
        </authorList>
    </citation>
    <scope>NUCLEOTIDE SEQUENCE [LARGE SCALE GENOMIC DNA]</scope>
    <source>
        <strain evidence="2">WA102</strain>
    </source>
</reference>
<evidence type="ECO:0000313" key="2">
    <source>
        <dbReference type="EMBL" id="OBQ43637.1"/>
    </source>
</evidence>
<proteinExistence type="predicted"/>
<protein>
    <recommendedName>
        <fullName evidence="1">DUF4325 domain-containing protein</fullName>
    </recommendedName>
</protein>
<gene>
    <name evidence="2" type="ORF">AN484_11240</name>
</gene>
<dbReference type="AlphaFoldDB" id="A0A1B7X2P5"/>
<evidence type="ECO:0000259" key="1">
    <source>
        <dbReference type="Pfam" id="PF14213"/>
    </source>
</evidence>
<feature type="domain" description="DUF4325" evidence="1">
    <location>
        <begin position="18"/>
        <end position="80"/>
    </location>
</feature>
<name>A0A1B7X2P5_APHFL</name>
<dbReference type="EMBL" id="LJOW01000047">
    <property type="protein sequence ID" value="OBQ43637.1"/>
    <property type="molecule type" value="Genomic_DNA"/>
</dbReference>